<accession>A0AAV5GQK0</accession>
<dbReference type="AlphaFoldDB" id="A0AAV5GQK0"/>
<reference evidence="2 3" key="1">
    <citation type="submission" date="2021-12" db="EMBL/GenBank/DDBJ databases">
        <title>High titer production of polyol ester of fatty acids by Rhodotorula paludigena BS15 towards product separation-free biomass refinery.</title>
        <authorList>
            <person name="Mano J."/>
            <person name="Ono H."/>
            <person name="Tanaka T."/>
            <person name="Naito K."/>
            <person name="Sushida H."/>
            <person name="Ike M."/>
            <person name="Tokuyasu K."/>
            <person name="Kitaoka M."/>
        </authorList>
    </citation>
    <scope>NUCLEOTIDE SEQUENCE [LARGE SCALE GENOMIC DNA]</scope>
    <source>
        <strain evidence="2 3">BS15</strain>
    </source>
</reference>
<sequence>MQAPVLKGERTAATVPPEPFLLSILPLLLAPFPSPLPTALLSQAASQAIHYLSVSPDDEAYWTLGRQDEAVALKRRELIEAGNLDDLILSLPHFHFDLEELRCLISLSLPHSAGAESLGVVLVWEDNTSPLAAAQGGAASTDSPAEQDDVRPGWTFLELQSLARPPDQLTVPAPNGQRRKSWYPTVGDALNAATDGFANALSRDEGGRAAPPAPLDFAALRDEPSADGGRGEEKARLKSAMEMAEGEGTTPGAIGSAEDFWAGWSDEEGAAEAAGASAELAGSDDEGYWAAYGSVDSQVGDDDDASALKEPAAQDVGEVGVKGRVHRSSTITPATANLPAASAPRAPQPAASSSQGPLYFSTTLPPLTPSQFGLSPTQADPDPHAGSNFEASPVCTDAGRATHLSSSPSGGPRHLRLGSDVLKALPSFPAFPVRPKAHSTSAPSTPVGLSSSQSGPANGSAGSQGYFTTEKVSPSSSPHRAEPRSSTSPPPAPPKKLLTSPNRPATFAPQYTNFLPVAPTVSVTQQSSQHVFPSDSPTTPSADDLPRITVRSGSLTSPLPSTATFAGPSSAHTPPQAHTPSFADPLPLPRFALPAAPRTLNQQPDQGRLRLASIDSTATGLTHVLGEFQDEAAIDLRAAAAFGLDPAAGPAAGAPTEAHGLDGSEGAGGEDAESLRFALAGVWGLWKSGARGREELDERRRRFERIVGEVLRS</sequence>
<keyword evidence="3" id="KW-1185">Reference proteome</keyword>
<organism evidence="2 3">
    <name type="scientific">Rhodotorula paludigena</name>
    <dbReference type="NCBI Taxonomy" id="86838"/>
    <lineage>
        <taxon>Eukaryota</taxon>
        <taxon>Fungi</taxon>
        <taxon>Dikarya</taxon>
        <taxon>Basidiomycota</taxon>
        <taxon>Pucciniomycotina</taxon>
        <taxon>Microbotryomycetes</taxon>
        <taxon>Sporidiobolales</taxon>
        <taxon>Sporidiobolaceae</taxon>
        <taxon>Rhodotorula</taxon>
    </lineage>
</organism>
<gene>
    <name evidence="2" type="ORF">Rhopal_005488-T1</name>
</gene>
<feature type="region of interest" description="Disordered" evidence="1">
    <location>
        <begin position="526"/>
        <end position="586"/>
    </location>
</feature>
<feature type="compositionally biased region" description="Polar residues" evidence="1">
    <location>
        <begin position="526"/>
        <end position="541"/>
    </location>
</feature>
<proteinExistence type="predicted"/>
<evidence type="ECO:0000313" key="3">
    <source>
        <dbReference type="Proteomes" id="UP001342314"/>
    </source>
</evidence>
<comment type="caution">
    <text evidence="2">The sequence shown here is derived from an EMBL/GenBank/DDBJ whole genome shotgun (WGS) entry which is preliminary data.</text>
</comment>
<evidence type="ECO:0000256" key="1">
    <source>
        <dbReference type="SAM" id="MobiDB-lite"/>
    </source>
</evidence>
<protein>
    <recommendedName>
        <fullName evidence="4">Proteophosphoglycan ppg4</fullName>
    </recommendedName>
</protein>
<feature type="region of interest" description="Disordered" evidence="1">
    <location>
        <begin position="300"/>
        <end position="417"/>
    </location>
</feature>
<feature type="compositionally biased region" description="Polar residues" evidence="1">
    <location>
        <begin position="551"/>
        <end position="564"/>
    </location>
</feature>
<dbReference type="EMBL" id="BQKY01000011">
    <property type="protein sequence ID" value="GJN92458.1"/>
    <property type="molecule type" value="Genomic_DNA"/>
</dbReference>
<name>A0AAV5GQK0_9BASI</name>
<feature type="compositionally biased region" description="Basic and acidic residues" evidence="1">
    <location>
        <begin position="219"/>
        <end position="236"/>
    </location>
</feature>
<evidence type="ECO:0008006" key="4">
    <source>
        <dbReference type="Google" id="ProtNLM"/>
    </source>
</evidence>
<evidence type="ECO:0000313" key="2">
    <source>
        <dbReference type="EMBL" id="GJN92458.1"/>
    </source>
</evidence>
<feature type="region of interest" description="Disordered" evidence="1">
    <location>
        <begin position="202"/>
        <end position="257"/>
    </location>
</feature>
<feature type="compositionally biased region" description="Low complexity" evidence="1">
    <location>
        <begin position="339"/>
        <end position="355"/>
    </location>
</feature>
<feature type="region of interest" description="Disordered" evidence="1">
    <location>
        <begin position="650"/>
        <end position="669"/>
    </location>
</feature>
<feature type="region of interest" description="Disordered" evidence="1">
    <location>
        <begin position="434"/>
        <end position="509"/>
    </location>
</feature>
<feature type="compositionally biased region" description="Polar residues" evidence="1">
    <location>
        <begin position="438"/>
        <end position="478"/>
    </location>
</feature>
<dbReference type="Proteomes" id="UP001342314">
    <property type="component" value="Unassembled WGS sequence"/>
</dbReference>
<feature type="compositionally biased region" description="Polar residues" evidence="1">
    <location>
        <begin position="360"/>
        <end position="378"/>
    </location>
</feature>
<feature type="compositionally biased region" description="Polar residues" evidence="1">
    <location>
        <begin position="570"/>
        <end position="579"/>
    </location>
</feature>